<protein>
    <recommendedName>
        <fullName evidence="4">tRNA synthetases class I catalytic domain-containing protein</fullName>
    </recommendedName>
</protein>
<dbReference type="STRING" id="35608.A0A2U1P9R7"/>
<dbReference type="EMBL" id="PKPP01001467">
    <property type="protein sequence ID" value="PWA82492.1"/>
    <property type="molecule type" value="Genomic_DNA"/>
</dbReference>
<dbReference type="Gene3D" id="3.40.50.620">
    <property type="entry name" value="HUPs"/>
    <property type="match status" value="1"/>
</dbReference>
<dbReference type="InterPro" id="IPR024909">
    <property type="entry name" value="Cys-tRNA/MSH_ligase"/>
</dbReference>
<dbReference type="PANTHER" id="PTHR10890">
    <property type="entry name" value="CYSTEINYL-TRNA SYNTHETASE"/>
    <property type="match status" value="1"/>
</dbReference>
<dbReference type="Proteomes" id="UP000245207">
    <property type="component" value="Unassembled WGS sequence"/>
</dbReference>
<organism evidence="5 6">
    <name type="scientific">Artemisia annua</name>
    <name type="common">Sweet wormwood</name>
    <dbReference type="NCBI Taxonomy" id="35608"/>
    <lineage>
        <taxon>Eukaryota</taxon>
        <taxon>Viridiplantae</taxon>
        <taxon>Streptophyta</taxon>
        <taxon>Embryophyta</taxon>
        <taxon>Tracheophyta</taxon>
        <taxon>Spermatophyta</taxon>
        <taxon>Magnoliopsida</taxon>
        <taxon>eudicotyledons</taxon>
        <taxon>Gunneridae</taxon>
        <taxon>Pentapetalae</taxon>
        <taxon>asterids</taxon>
        <taxon>campanulids</taxon>
        <taxon>Asterales</taxon>
        <taxon>Asteraceae</taxon>
        <taxon>Asteroideae</taxon>
        <taxon>Anthemideae</taxon>
        <taxon>Artemisiinae</taxon>
        <taxon>Artemisia</taxon>
    </lineage>
</organism>
<dbReference type="Pfam" id="PF01406">
    <property type="entry name" value="tRNA-synt_1e"/>
    <property type="match status" value="1"/>
</dbReference>
<dbReference type="InterPro" id="IPR014729">
    <property type="entry name" value="Rossmann-like_a/b/a_fold"/>
</dbReference>
<accession>A0A2U1P9R7</accession>
<dbReference type="OrthoDB" id="438179at2759"/>
<feature type="domain" description="tRNA synthetases class I catalytic" evidence="4">
    <location>
        <begin position="3"/>
        <end position="39"/>
    </location>
</feature>
<evidence type="ECO:0000313" key="5">
    <source>
        <dbReference type="EMBL" id="PWA82492.1"/>
    </source>
</evidence>
<dbReference type="PANTHER" id="PTHR10890:SF25">
    <property type="entry name" value="CYSTEINE--TRNA LIGASE, CHLOROPLASTIC_MITOCHONDRIAL"/>
    <property type="match status" value="1"/>
</dbReference>
<dbReference type="GO" id="GO:0005524">
    <property type="term" value="F:ATP binding"/>
    <property type="evidence" value="ECO:0007669"/>
    <property type="project" value="UniProtKB-KW"/>
</dbReference>
<keyword evidence="6" id="KW-1185">Reference proteome</keyword>
<dbReference type="GO" id="GO:0004817">
    <property type="term" value="F:cysteine-tRNA ligase activity"/>
    <property type="evidence" value="ECO:0007669"/>
    <property type="project" value="TreeGrafter"/>
</dbReference>
<evidence type="ECO:0000256" key="3">
    <source>
        <dbReference type="ARBA" id="ARBA00022840"/>
    </source>
</evidence>
<dbReference type="InterPro" id="IPR032678">
    <property type="entry name" value="tRNA-synt_1_cat_dom"/>
</dbReference>
<sequence>MAHGKVSIYVCGVTAYDRGHIGHARAYVSFDVLVGYRNWGINVELNMIEQVVRSFGWFQDMFFKYMHAVA</sequence>
<keyword evidence="1" id="KW-0436">Ligase</keyword>
<proteinExistence type="predicted"/>
<evidence type="ECO:0000256" key="1">
    <source>
        <dbReference type="ARBA" id="ARBA00022598"/>
    </source>
</evidence>
<evidence type="ECO:0000256" key="2">
    <source>
        <dbReference type="ARBA" id="ARBA00022741"/>
    </source>
</evidence>
<dbReference type="SUPFAM" id="SSF52374">
    <property type="entry name" value="Nucleotidylyl transferase"/>
    <property type="match status" value="1"/>
</dbReference>
<dbReference type="AlphaFoldDB" id="A0A2U1P9R7"/>
<keyword evidence="3" id="KW-0067">ATP-binding</keyword>
<reference evidence="5 6" key="1">
    <citation type="journal article" date="2018" name="Mol. Plant">
        <title>The genome of Artemisia annua provides insight into the evolution of Asteraceae family and artemisinin biosynthesis.</title>
        <authorList>
            <person name="Shen Q."/>
            <person name="Zhang L."/>
            <person name="Liao Z."/>
            <person name="Wang S."/>
            <person name="Yan T."/>
            <person name="Shi P."/>
            <person name="Liu M."/>
            <person name="Fu X."/>
            <person name="Pan Q."/>
            <person name="Wang Y."/>
            <person name="Lv Z."/>
            <person name="Lu X."/>
            <person name="Zhang F."/>
            <person name="Jiang W."/>
            <person name="Ma Y."/>
            <person name="Chen M."/>
            <person name="Hao X."/>
            <person name="Li L."/>
            <person name="Tang Y."/>
            <person name="Lv G."/>
            <person name="Zhou Y."/>
            <person name="Sun X."/>
            <person name="Brodelius P.E."/>
            <person name="Rose J.K.C."/>
            <person name="Tang K."/>
        </authorList>
    </citation>
    <scope>NUCLEOTIDE SEQUENCE [LARGE SCALE GENOMIC DNA]</scope>
    <source>
        <strain evidence="6">cv. Huhao1</strain>
        <tissue evidence="5">Leaf</tissue>
    </source>
</reference>
<gene>
    <name evidence="5" type="ORF">CTI12_AA177770</name>
</gene>
<keyword evidence="2" id="KW-0547">Nucleotide-binding</keyword>
<dbReference type="GO" id="GO:0006423">
    <property type="term" value="P:cysteinyl-tRNA aminoacylation"/>
    <property type="evidence" value="ECO:0007669"/>
    <property type="project" value="TreeGrafter"/>
</dbReference>
<evidence type="ECO:0000313" key="6">
    <source>
        <dbReference type="Proteomes" id="UP000245207"/>
    </source>
</evidence>
<evidence type="ECO:0000259" key="4">
    <source>
        <dbReference type="Pfam" id="PF01406"/>
    </source>
</evidence>
<dbReference type="GO" id="GO:0005737">
    <property type="term" value="C:cytoplasm"/>
    <property type="evidence" value="ECO:0007669"/>
    <property type="project" value="TreeGrafter"/>
</dbReference>
<comment type="caution">
    <text evidence="5">The sequence shown here is derived from an EMBL/GenBank/DDBJ whole genome shotgun (WGS) entry which is preliminary data.</text>
</comment>
<name>A0A2U1P9R7_ARTAN</name>